<dbReference type="AlphaFoldDB" id="A0A6M4GUX8"/>
<sequence>MKAFSIILASGSAYRRELLGRLGLPFQSWSPDVDEKALPGESPRETAIRLARSKANAGGAAHPQSLVIGSDQVAELDGLPLGKPGNRENAVAQLRSMRGRTVHFHTALCLLNAATQRAQERLVTTPVEFRPLEDAEIERYLDREPAFDCAGSAKSEALGISLLSRQGGDDPTALVGLPLIALSEMLRSEGIAVP</sequence>
<gene>
    <name evidence="10" type="primary">yceF</name>
    <name evidence="10" type="ORF">DSM104443_02202</name>
</gene>
<evidence type="ECO:0000256" key="6">
    <source>
        <dbReference type="ARBA" id="ARBA00053369"/>
    </source>
</evidence>
<protein>
    <recommendedName>
        <fullName evidence="8 9">7-methyl-GTP pyrophosphatase</fullName>
        <shortName evidence="9">m(7)GTP pyrophosphatase</shortName>
        <ecNumber evidence="9">3.6.1.-</ecNumber>
    </recommendedName>
</protein>
<dbReference type="FunFam" id="3.90.950.10:FF:000005">
    <property type="entry name" value="7-methyl-GTP pyrophosphatase"/>
    <property type="match status" value="1"/>
</dbReference>
<dbReference type="Gene3D" id="3.90.950.10">
    <property type="match status" value="1"/>
</dbReference>
<keyword evidence="11" id="KW-1185">Reference proteome</keyword>
<comment type="similarity">
    <text evidence="7 9">Belongs to the Maf family. YceF subfamily.</text>
</comment>
<comment type="subcellular location">
    <subcellularLocation>
        <location evidence="1 9">Cytoplasm</location>
    </subcellularLocation>
</comment>
<comment type="function">
    <text evidence="6 9">Nucleoside triphosphate pyrophosphatase that hydrolyzes 7-methyl-GTP (m(7)GTP). May have a dual role in cell division arrest and in preventing the incorporation of modified nucleotides into cellular nucleic acids.</text>
</comment>
<dbReference type="RefSeq" id="WP_343034609.1">
    <property type="nucleotide sequence ID" value="NZ_CP053069.1"/>
</dbReference>
<evidence type="ECO:0000256" key="9">
    <source>
        <dbReference type="HAMAP-Rule" id="MF_00528"/>
    </source>
</evidence>
<dbReference type="HAMAP" id="MF_00528">
    <property type="entry name" value="Maf"/>
    <property type="match status" value="1"/>
</dbReference>
<evidence type="ECO:0000313" key="11">
    <source>
        <dbReference type="Proteomes" id="UP000501534"/>
    </source>
</evidence>
<comment type="cofactor">
    <cofactor evidence="9">
        <name>a divalent metal cation</name>
        <dbReference type="ChEBI" id="CHEBI:60240"/>
    </cofactor>
</comment>
<dbReference type="GO" id="GO:0009117">
    <property type="term" value="P:nucleotide metabolic process"/>
    <property type="evidence" value="ECO:0007669"/>
    <property type="project" value="UniProtKB-KW"/>
</dbReference>
<evidence type="ECO:0000256" key="2">
    <source>
        <dbReference type="ARBA" id="ARBA00022490"/>
    </source>
</evidence>
<dbReference type="Proteomes" id="UP000501534">
    <property type="component" value="Chromosome"/>
</dbReference>
<dbReference type="SUPFAM" id="SSF52972">
    <property type="entry name" value="ITPase-like"/>
    <property type="match status" value="1"/>
</dbReference>
<dbReference type="InterPro" id="IPR029001">
    <property type="entry name" value="ITPase-like_fam"/>
</dbReference>
<feature type="active site" description="Proton acceptor" evidence="9">
    <location>
        <position position="71"/>
    </location>
</feature>
<evidence type="ECO:0000256" key="7">
    <source>
        <dbReference type="ARBA" id="ARBA00060749"/>
    </source>
</evidence>
<evidence type="ECO:0000256" key="3">
    <source>
        <dbReference type="ARBA" id="ARBA00022801"/>
    </source>
</evidence>
<evidence type="ECO:0000256" key="4">
    <source>
        <dbReference type="ARBA" id="ARBA00023080"/>
    </source>
</evidence>
<reference evidence="10 11" key="1">
    <citation type="submission" date="2020-04" db="EMBL/GenBank/DDBJ databases">
        <title>Usitatibacter rugosus gen. nov., sp. nov. and Usitatibacter palustris sp. nov., novel members of Usitatibacteraceae fam. nov. within the order Nitrosomonadales isolated from soil.</title>
        <authorList>
            <person name="Huber K.J."/>
            <person name="Neumann-Schaal M."/>
            <person name="Geppert A."/>
            <person name="Luckner M."/>
            <person name="Wanner G."/>
            <person name="Overmann J."/>
        </authorList>
    </citation>
    <scope>NUCLEOTIDE SEQUENCE [LARGE SCALE GENOMIC DNA]</scope>
    <source>
        <strain evidence="10 11">0125_3</strain>
    </source>
</reference>
<organism evidence="10 11">
    <name type="scientific">Usitatibacter rugosus</name>
    <dbReference type="NCBI Taxonomy" id="2732067"/>
    <lineage>
        <taxon>Bacteria</taxon>
        <taxon>Pseudomonadati</taxon>
        <taxon>Pseudomonadota</taxon>
        <taxon>Betaproteobacteria</taxon>
        <taxon>Nitrosomonadales</taxon>
        <taxon>Usitatibacteraceae</taxon>
        <taxon>Usitatibacter</taxon>
    </lineage>
</organism>
<dbReference type="PANTHER" id="PTHR43213:SF10">
    <property type="entry name" value="7-METHYL-GTP PYROPHOSPHATASE"/>
    <property type="match status" value="1"/>
</dbReference>
<evidence type="ECO:0000256" key="8">
    <source>
        <dbReference type="ARBA" id="ARBA00068163"/>
    </source>
</evidence>
<keyword evidence="4 9" id="KW-0546">Nucleotide metabolism</keyword>
<dbReference type="CDD" id="cd00555">
    <property type="entry name" value="Maf"/>
    <property type="match status" value="1"/>
</dbReference>
<evidence type="ECO:0000256" key="5">
    <source>
        <dbReference type="ARBA" id="ARBA00050213"/>
    </source>
</evidence>
<name>A0A6M4GUX8_9PROT</name>
<evidence type="ECO:0000256" key="1">
    <source>
        <dbReference type="ARBA" id="ARBA00004496"/>
    </source>
</evidence>
<feature type="site" description="Important for substrate specificity" evidence="9">
    <location>
        <position position="156"/>
    </location>
</feature>
<dbReference type="PIRSF" id="PIRSF006305">
    <property type="entry name" value="Maf"/>
    <property type="match status" value="1"/>
</dbReference>
<dbReference type="NCBIfam" id="TIGR00172">
    <property type="entry name" value="maf"/>
    <property type="match status" value="1"/>
</dbReference>
<comment type="caution">
    <text evidence="9">Lacks conserved residue(s) required for the propagation of feature annotation.</text>
</comment>
<dbReference type="InterPro" id="IPR003697">
    <property type="entry name" value="Maf-like"/>
</dbReference>
<feature type="site" description="Important for substrate specificity" evidence="9">
    <location>
        <position position="14"/>
    </location>
</feature>
<proteinExistence type="inferred from homology"/>
<keyword evidence="2 9" id="KW-0963">Cytoplasm</keyword>
<dbReference type="PANTHER" id="PTHR43213">
    <property type="entry name" value="BIFUNCTIONAL DTTP/UTP PYROPHOSPHATASE/METHYLTRANSFERASE PROTEIN-RELATED"/>
    <property type="match status" value="1"/>
</dbReference>
<keyword evidence="3 9" id="KW-0378">Hydrolase</keyword>
<dbReference type="EC" id="3.6.1.-" evidence="9"/>
<dbReference type="GO" id="GO:0047429">
    <property type="term" value="F:nucleoside triphosphate diphosphatase activity"/>
    <property type="evidence" value="ECO:0007669"/>
    <property type="project" value="InterPro"/>
</dbReference>
<dbReference type="KEGG" id="uru:DSM104443_02202"/>
<accession>A0A6M4GUX8</accession>
<dbReference type="GO" id="GO:0005737">
    <property type="term" value="C:cytoplasm"/>
    <property type="evidence" value="ECO:0007669"/>
    <property type="project" value="UniProtKB-SubCell"/>
</dbReference>
<dbReference type="Pfam" id="PF02545">
    <property type="entry name" value="Maf"/>
    <property type="match status" value="1"/>
</dbReference>
<dbReference type="EMBL" id="CP053069">
    <property type="protein sequence ID" value="QJR11131.1"/>
    <property type="molecule type" value="Genomic_DNA"/>
</dbReference>
<evidence type="ECO:0000313" key="10">
    <source>
        <dbReference type="EMBL" id="QJR11131.1"/>
    </source>
</evidence>
<comment type="catalytic activity">
    <reaction evidence="5 9">
        <text>N(7)-methyl-GTP + H2O = N(7)-methyl-GMP + diphosphate + H(+)</text>
        <dbReference type="Rhea" id="RHEA:58744"/>
        <dbReference type="ChEBI" id="CHEBI:15377"/>
        <dbReference type="ChEBI" id="CHEBI:15378"/>
        <dbReference type="ChEBI" id="CHEBI:33019"/>
        <dbReference type="ChEBI" id="CHEBI:58285"/>
        <dbReference type="ChEBI" id="CHEBI:87133"/>
    </reaction>
</comment>
<feature type="site" description="Important for substrate specificity" evidence="9">
    <location>
        <position position="72"/>
    </location>
</feature>